<dbReference type="Gene3D" id="1.10.1060.10">
    <property type="entry name" value="Alpha-helical ferredoxin"/>
    <property type="match status" value="1"/>
</dbReference>
<dbReference type="GO" id="GO:0047809">
    <property type="term" value="F:D-lactate dehydrogenase activity"/>
    <property type="evidence" value="ECO:0007669"/>
    <property type="project" value="RHEA"/>
</dbReference>
<evidence type="ECO:0000256" key="3">
    <source>
        <dbReference type="ARBA" id="ARBA00022737"/>
    </source>
</evidence>
<dbReference type="GO" id="GO:0046872">
    <property type="term" value="F:metal ion binding"/>
    <property type="evidence" value="ECO:0007669"/>
    <property type="project" value="UniProtKB-UniRule"/>
</dbReference>
<dbReference type="Proteomes" id="UP000075683">
    <property type="component" value="Unassembled WGS sequence"/>
</dbReference>
<dbReference type="GO" id="GO:0019154">
    <property type="term" value="F:glycolate dehydrogenase activity"/>
    <property type="evidence" value="ECO:0007669"/>
    <property type="project" value="UniProtKB-EC"/>
</dbReference>
<dbReference type="OrthoDB" id="9770306at2"/>
<sequence length="454" mass="51236">MTTEKERAIMQTEFQKRMDEDELMNCMRCGFCLPTCPTYIESGFQESHSPRGRIALMKAVVDGLIDPDEDVERSLNMCLGCRACEPVCPSGVRYGHLLEEARDIIQQNKKHSFPVRVVRKLVFDELFPYPKRMRIATALLGVYQRSGLRSFARRTGLLKVLPSSLRGMEKILPDVPALKEMKERPRHLASEGAPKRRVAFFSGCLMDTMFMPTNDATMRLLQLAGCEVIIPESQTCCGALHGHGGEKQKAKELAKQNIQAFEQLDVDYVVTNAGGCGAFLTEYDHLLKDEAEWSERAKTFVAKIKDISEVLVELDFHKKGLKVKPQVVTYQDSCHLRNVMKTSASPRKLLRSIQGVEFREMKDADRCCGSAGIYNIVEPEMSMQILDYKMEMAKQTKASTIVTANPGCLLQMKLGIERAGLSNRVRAVHIVDFLLEAVERAQEAEHEEHVRKTS</sequence>
<dbReference type="Pfam" id="PF13183">
    <property type="entry name" value="Fer4_8"/>
    <property type="match status" value="1"/>
</dbReference>
<keyword evidence="2 6" id="KW-0479">Metal-binding</keyword>
<feature type="domain" description="4Fe-4S ferredoxin-type" evidence="7">
    <location>
        <begin position="16"/>
        <end position="46"/>
    </location>
</feature>
<comment type="catalytic activity">
    <reaction evidence="6">
        <text>glycolate + A = glyoxylate + AH2</text>
        <dbReference type="Rhea" id="RHEA:21264"/>
        <dbReference type="ChEBI" id="CHEBI:13193"/>
        <dbReference type="ChEBI" id="CHEBI:17499"/>
        <dbReference type="ChEBI" id="CHEBI:29805"/>
        <dbReference type="ChEBI" id="CHEBI:36655"/>
        <dbReference type="EC" id="1.1.99.14"/>
    </reaction>
</comment>
<keyword evidence="8" id="KW-0560">Oxidoreductase</keyword>
<keyword evidence="3" id="KW-0677">Repeat</keyword>
<evidence type="ECO:0000259" key="7">
    <source>
        <dbReference type="PROSITE" id="PS51379"/>
    </source>
</evidence>
<keyword evidence="6" id="KW-0249">Electron transport</keyword>
<accession>A0A150LPU4</accession>
<evidence type="ECO:0000256" key="2">
    <source>
        <dbReference type="ARBA" id="ARBA00022723"/>
    </source>
</evidence>
<dbReference type="AlphaFoldDB" id="A0A150LPU4"/>
<dbReference type="InterPro" id="IPR017900">
    <property type="entry name" value="4Fe4S_Fe_S_CS"/>
</dbReference>
<evidence type="ECO:0000256" key="6">
    <source>
        <dbReference type="PIRNR" id="PIRNR000139"/>
    </source>
</evidence>
<dbReference type="GO" id="GO:0051539">
    <property type="term" value="F:4 iron, 4 sulfur cluster binding"/>
    <property type="evidence" value="ECO:0007669"/>
    <property type="project" value="UniProtKB-UniRule"/>
</dbReference>
<dbReference type="PATRIC" id="fig|301148.3.peg.383"/>
<evidence type="ECO:0000256" key="1">
    <source>
        <dbReference type="ARBA" id="ARBA00022485"/>
    </source>
</evidence>
<keyword evidence="1 6" id="KW-0004">4Fe-4S</keyword>
<dbReference type="RefSeq" id="WP_061569427.1">
    <property type="nucleotide sequence ID" value="NZ_JBAIZG010000055.1"/>
</dbReference>
<keyword evidence="6" id="KW-0813">Transport</keyword>
<dbReference type="PROSITE" id="PS51379">
    <property type="entry name" value="4FE4S_FER_2"/>
    <property type="match status" value="2"/>
</dbReference>
<dbReference type="InterPro" id="IPR017896">
    <property type="entry name" value="4Fe4S_Fe-S-bd"/>
</dbReference>
<reference evidence="8 9" key="1">
    <citation type="submission" date="2016-01" db="EMBL/GenBank/DDBJ databases">
        <title>Draft Genome Sequences of Seven Thermophilic Sporeformers Isolated from Foods.</title>
        <authorList>
            <person name="Berendsen E.M."/>
            <person name="Wells-Bennik M.H."/>
            <person name="Krawcyk A.O."/>
            <person name="De Jong A."/>
            <person name="Holsappel S."/>
            <person name="Eijlander R.T."/>
            <person name="Kuipers O.P."/>
        </authorList>
    </citation>
    <scope>NUCLEOTIDE SEQUENCE [LARGE SCALE GENOMIC DNA]</scope>
    <source>
        <strain evidence="8 9">B4135</strain>
    </source>
</reference>
<comment type="caution">
    <text evidence="8">The sequence shown here is derived from an EMBL/GenBank/DDBJ whole genome shotgun (WGS) entry which is preliminary data.</text>
</comment>
<evidence type="ECO:0000256" key="4">
    <source>
        <dbReference type="ARBA" id="ARBA00023004"/>
    </source>
</evidence>
<dbReference type="SUPFAM" id="SSF46548">
    <property type="entry name" value="alpha-helical ferredoxin"/>
    <property type="match status" value="1"/>
</dbReference>
<keyword evidence="5 6" id="KW-0411">Iron-sulfur</keyword>
<dbReference type="PROSITE" id="PS00198">
    <property type="entry name" value="4FE4S_FER_1"/>
    <property type="match status" value="1"/>
</dbReference>
<keyword evidence="4 6" id="KW-0408">Iron</keyword>
<comment type="function">
    <text evidence="6">Component of a complex that catalyzes the oxidation of glycolate to glyoxylate.</text>
</comment>
<dbReference type="EMBL" id="LQYT01000074">
    <property type="protein sequence ID" value="KYD14305.1"/>
    <property type="molecule type" value="Genomic_DNA"/>
</dbReference>
<feature type="domain" description="4Fe-4S ferredoxin-type" evidence="7">
    <location>
        <begin position="69"/>
        <end position="100"/>
    </location>
</feature>
<dbReference type="PANTHER" id="PTHR32479">
    <property type="entry name" value="GLYCOLATE OXIDASE IRON-SULFUR SUBUNIT"/>
    <property type="match status" value="1"/>
</dbReference>
<dbReference type="Pfam" id="PF02754">
    <property type="entry name" value="CCG"/>
    <property type="match status" value="2"/>
</dbReference>
<dbReference type="STRING" id="301148.B4135_0680"/>
<dbReference type="InterPro" id="IPR009051">
    <property type="entry name" value="Helical_ferredxn"/>
</dbReference>
<dbReference type="InterPro" id="IPR004017">
    <property type="entry name" value="Cys_rich_dom"/>
</dbReference>
<dbReference type="PIRSF" id="PIRSF000139">
    <property type="entry name" value="Glc_ox_4Fe-4S"/>
    <property type="match status" value="1"/>
</dbReference>
<proteinExistence type="predicted"/>
<organism evidence="8 9">
    <name type="scientific">Caldibacillus debilis</name>
    <dbReference type="NCBI Taxonomy" id="301148"/>
    <lineage>
        <taxon>Bacteria</taxon>
        <taxon>Bacillati</taxon>
        <taxon>Bacillota</taxon>
        <taxon>Bacilli</taxon>
        <taxon>Bacillales</taxon>
        <taxon>Bacillaceae</taxon>
        <taxon>Caldibacillus</taxon>
    </lineage>
</organism>
<comment type="catalytic activity">
    <reaction evidence="6">
        <text>(R)-lactate + A = pyruvate + AH2</text>
        <dbReference type="Rhea" id="RHEA:15089"/>
        <dbReference type="ChEBI" id="CHEBI:13193"/>
        <dbReference type="ChEBI" id="CHEBI:15361"/>
        <dbReference type="ChEBI" id="CHEBI:16004"/>
        <dbReference type="ChEBI" id="CHEBI:17499"/>
    </reaction>
</comment>
<comment type="cofactor">
    <cofactor evidence="6">
        <name>[4Fe-4S] cluster</name>
        <dbReference type="ChEBI" id="CHEBI:49883"/>
    </cofactor>
    <text evidence="6">Binds 2 [4Fe-4S] clusters.</text>
</comment>
<dbReference type="InterPro" id="IPR012257">
    <property type="entry name" value="Glc_ox_4Fe-4S"/>
</dbReference>
<dbReference type="PANTHER" id="PTHR32479:SF17">
    <property type="entry name" value="GLYCOLATE OXIDASE IRON-SULFUR SUBUNIT"/>
    <property type="match status" value="1"/>
</dbReference>
<gene>
    <name evidence="8" type="ORF">B4135_0680</name>
</gene>
<name>A0A150LPU4_9BACI</name>
<dbReference type="EC" id="1.1.99.14" evidence="6"/>
<protein>
    <recommendedName>
        <fullName evidence="6">Glycolate oxidase iron-sulfur subunit</fullName>
        <ecNumber evidence="6">1.1.99.14</ecNumber>
    </recommendedName>
</protein>
<evidence type="ECO:0000313" key="9">
    <source>
        <dbReference type="Proteomes" id="UP000075683"/>
    </source>
</evidence>
<evidence type="ECO:0000256" key="5">
    <source>
        <dbReference type="ARBA" id="ARBA00023014"/>
    </source>
</evidence>
<evidence type="ECO:0000313" key="8">
    <source>
        <dbReference type="EMBL" id="KYD14305.1"/>
    </source>
</evidence>